<dbReference type="GO" id="GO:0003676">
    <property type="term" value="F:nucleic acid binding"/>
    <property type="evidence" value="ECO:0007669"/>
    <property type="project" value="InterPro"/>
</dbReference>
<gene>
    <name evidence="6" type="primary">orn</name>
    <name evidence="8" type="ORF">DBW96_02080</name>
</gene>
<dbReference type="EC" id="3.1.-.-" evidence="6"/>
<keyword evidence="3 6" id="KW-0378">Hydrolase</keyword>
<dbReference type="SUPFAM" id="SSF53098">
    <property type="entry name" value="Ribonuclease H-like"/>
    <property type="match status" value="1"/>
</dbReference>
<comment type="caution">
    <text evidence="8">The sequence shown here is derived from an EMBL/GenBank/DDBJ whole genome shotgun (WGS) entry which is preliminary data.</text>
</comment>
<comment type="function">
    <text evidence="6">3'-to-5' exoribonuclease specific for small oligoribonucleotides.</text>
</comment>
<evidence type="ECO:0000313" key="8">
    <source>
        <dbReference type="EMBL" id="RCL41544.1"/>
    </source>
</evidence>
<organism evidence="8 9">
    <name type="scientific">SAR86 cluster bacterium</name>
    <dbReference type="NCBI Taxonomy" id="2030880"/>
    <lineage>
        <taxon>Bacteria</taxon>
        <taxon>Pseudomonadati</taxon>
        <taxon>Pseudomonadota</taxon>
        <taxon>Gammaproteobacteria</taxon>
        <taxon>SAR86 cluster</taxon>
    </lineage>
</organism>
<dbReference type="NCBIfam" id="NF003765">
    <property type="entry name" value="PRK05359.1"/>
    <property type="match status" value="1"/>
</dbReference>
<keyword evidence="2 6" id="KW-0540">Nuclease</keyword>
<dbReference type="GO" id="GO:0000175">
    <property type="term" value="F:3'-5'-RNA exonuclease activity"/>
    <property type="evidence" value="ECO:0007669"/>
    <property type="project" value="InterPro"/>
</dbReference>
<dbReference type="InterPro" id="IPR022894">
    <property type="entry name" value="Oligoribonuclease"/>
</dbReference>
<dbReference type="HAMAP" id="MF_00045">
    <property type="entry name" value="Oligoribonuclease"/>
    <property type="match status" value="1"/>
</dbReference>
<dbReference type="Pfam" id="PF00929">
    <property type="entry name" value="RNase_T"/>
    <property type="match status" value="1"/>
</dbReference>
<dbReference type="InterPro" id="IPR013520">
    <property type="entry name" value="Ribonucl_H"/>
</dbReference>
<dbReference type="EMBL" id="QOPE01000011">
    <property type="protein sequence ID" value="RCL41544.1"/>
    <property type="molecule type" value="Genomic_DNA"/>
</dbReference>
<dbReference type="PANTHER" id="PTHR11046:SF0">
    <property type="entry name" value="OLIGORIBONUCLEASE, MITOCHONDRIAL"/>
    <property type="match status" value="1"/>
</dbReference>
<dbReference type="FunFam" id="3.30.420.10:FF:000003">
    <property type="entry name" value="Oligoribonuclease"/>
    <property type="match status" value="1"/>
</dbReference>
<dbReference type="InterPro" id="IPR012337">
    <property type="entry name" value="RNaseH-like_sf"/>
</dbReference>
<protein>
    <recommendedName>
        <fullName evidence="5 6">Oligoribonuclease</fullName>
        <ecNumber evidence="6">3.1.-.-</ecNumber>
    </recommendedName>
</protein>
<evidence type="ECO:0000256" key="5">
    <source>
        <dbReference type="ARBA" id="ARBA00070964"/>
    </source>
</evidence>
<reference evidence="8 9" key="1">
    <citation type="journal article" date="2018" name="Microbiome">
        <title>Fine metagenomic profile of the Mediterranean stratified and mixed water columns revealed by assembly and recruitment.</title>
        <authorList>
            <person name="Haro-Moreno J.M."/>
            <person name="Lopez-Perez M."/>
            <person name="De La Torre J.R."/>
            <person name="Picazo A."/>
            <person name="Camacho A."/>
            <person name="Rodriguez-Valera F."/>
        </authorList>
    </citation>
    <scope>NUCLEOTIDE SEQUENCE [LARGE SCALE GENOMIC DNA]</scope>
    <source>
        <strain evidence="8">MED-G82</strain>
    </source>
</reference>
<evidence type="ECO:0000256" key="2">
    <source>
        <dbReference type="ARBA" id="ARBA00022722"/>
    </source>
</evidence>
<comment type="similarity">
    <text evidence="1 6">Belongs to the oligoribonuclease family.</text>
</comment>
<evidence type="ECO:0000259" key="7">
    <source>
        <dbReference type="SMART" id="SM00479"/>
    </source>
</evidence>
<evidence type="ECO:0000256" key="3">
    <source>
        <dbReference type="ARBA" id="ARBA00022801"/>
    </source>
</evidence>
<keyword evidence="4 6" id="KW-0269">Exonuclease</keyword>
<evidence type="ECO:0000256" key="6">
    <source>
        <dbReference type="HAMAP-Rule" id="MF_00045"/>
    </source>
</evidence>
<feature type="domain" description="Exonuclease" evidence="7">
    <location>
        <begin position="9"/>
        <end position="181"/>
    </location>
</feature>
<sequence>MPSQLSNKNLIWLDLEMTGLDPEHERIIEIATIVTDSELNIIAEGPNLVINQNKSLLDSMDEWNQKQHGSTGLIDAVKISNITEQMAEIETLDFISKYVGQKKSPMCGNTVSHDRRFLSKYMPQLEAYFNYRHIDVSSVKEVITRWSNNAQAYEKNSCHRAQDDIRESINELRFYKKEFFRI</sequence>
<proteinExistence type="inferred from homology"/>
<dbReference type="CDD" id="cd06135">
    <property type="entry name" value="Orn"/>
    <property type="match status" value="1"/>
</dbReference>
<feature type="active site" evidence="6">
    <location>
        <position position="131"/>
    </location>
</feature>
<dbReference type="GO" id="GO:0005737">
    <property type="term" value="C:cytoplasm"/>
    <property type="evidence" value="ECO:0007669"/>
    <property type="project" value="UniProtKB-SubCell"/>
</dbReference>
<dbReference type="AlphaFoldDB" id="A0A368BXC9"/>
<dbReference type="Proteomes" id="UP000253307">
    <property type="component" value="Unassembled WGS sequence"/>
</dbReference>
<dbReference type="SMART" id="SM00479">
    <property type="entry name" value="EXOIII"/>
    <property type="match status" value="1"/>
</dbReference>
<evidence type="ECO:0000313" key="9">
    <source>
        <dbReference type="Proteomes" id="UP000253307"/>
    </source>
</evidence>
<dbReference type="Gene3D" id="3.30.420.10">
    <property type="entry name" value="Ribonuclease H-like superfamily/Ribonuclease H"/>
    <property type="match status" value="1"/>
</dbReference>
<dbReference type="GO" id="GO:0006259">
    <property type="term" value="P:DNA metabolic process"/>
    <property type="evidence" value="ECO:0007669"/>
    <property type="project" value="UniProtKB-ARBA"/>
</dbReference>
<evidence type="ECO:0000256" key="4">
    <source>
        <dbReference type="ARBA" id="ARBA00022839"/>
    </source>
</evidence>
<keyword evidence="6" id="KW-0963">Cytoplasm</keyword>
<comment type="subcellular location">
    <subcellularLocation>
        <location evidence="6">Cytoplasm</location>
    </subcellularLocation>
</comment>
<accession>A0A368BXC9</accession>
<name>A0A368BXC9_9GAMM</name>
<evidence type="ECO:0000256" key="1">
    <source>
        <dbReference type="ARBA" id="ARBA00009921"/>
    </source>
</evidence>
<dbReference type="PANTHER" id="PTHR11046">
    <property type="entry name" value="OLIGORIBONUCLEASE, MITOCHONDRIAL"/>
    <property type="match status" value="1"/>
</dbReference>
<dbReference type="InterPro" id="IPR036397">
    <property type="entry name" value="RNaseH_sf"/>
</dbReference>